<feature type="domain" description="Caspase family p20" evidence="2">
    <location>
        <begin position="159"/>
        <end position="238"/>
    </location>
</feature>
<accession>A0A267GSB4</accession>
<evidence type="ECO:0000259" key="2">
    <source>
        <dbReference type="PROSITE" id="PS50208"/>
    </source>
</evidence>
<dbReference type="InterPro" id="IPR029030">
    <property type="entry name" value="Caspase-like_dom_sf"/>
</dbReference>
<dbReference type="Gene3D" id="3.40.50.1460">
    <property type="match status" value="1"/>
</dbReference>
<dbReference type="GO" id="GO:0006508">
    <property type="term" value="P:proteolysis"/>
    <property type="evidence" value="ECO:0007669"/>
    <property type="project" value="InterPro"/>
</dbReference>
<dbReference type="InterPro" id="IPR011600">
    <property type="entry name" value="Pept_C14_caspase"/>
</dbReference>
<feature type="region of interest" description="Disordered" evidence="1">
    <location>
        <begin position="24"/>
        <end position="67"/>
    </location>
</feature>
<gene>
    <name evidence="3" type="ORF">BOX15_Mlig025444g1</name>
</gene>
<dbReference type="AlphaFoldDB" id="A0A267GSB4"/>
<comment type="caution">
    <text evidence="3">The sequence shown here is derived from an EMBL/GenBank/DDBJ whole genome shotgun (WGS) entry which is preliminary data.</text>
</comment>
<name>A0A267GSB4_9PLAT</name>
<dbReference type="GO" id="GO:0004197">
    <property type="term" value="F:cysteine-type endopeptidase activity"/>
    <property type="evidence" value="ECO:0007669"/>
    <property type="project" value="InterPro"/>
</dbReference>
<dbReference type="PROSITE" id="PS50208">
    <property type="entry name" value="CASPASE_P20"/>
    <property type="match status" value="1"/>
</dbReference>
<keyword evidence="4" id="KW-1185">Reference proteome</keyword>
<dbReference type="Pfam" id="PF00656">
    <property type="entry name" value="Peptidase_C14"/>
    <property type="match status" value="1"/>
</dbReference>
<dbReference type="SUPFAM" id="SSF52129">
    <property type="entry name" value="Caspase-like"/>
    <property type="match status" value="1"/>
</dbReference>
<protein>
    <recommendedName>
        <fullName evidence="2">Caspase family p20 domain-containing protein</fullName>
    </recommendedName>
</protein>
<evidence type="ECO:0000313" key="3">
    <source>
        <dbReference type="EMBL" id="PAA88903.1"/>
    </source>
</evidence>
<organism evidence="3 4">
    <name type="scientific">Macrostomum lignano</name>
    <dbReference type="NCBI Taxonomy" id="282301"/>
    <lineage>
        <taxon>Eukaryota</taxon>
        <taxon>Metazoa</taxon>
        <taxon>Spiralia</taxon>
        <taxon>Lophotrochozoa</taxon>
        <taxon>Platyhelminthes</taxon>
        <taxon>Rhabditophora</taxon>
        <taxon>Macrostomorpha</taxon>
        <taxon>Macrostomida</taxon>
        <taxon>Macrostomidae</taxon>
        <taxon>Macrostomum</taxon>
    </lineage>
</organism>
<proteinExistence type="predicted"/>
<reference evidence="3 4" key="1">
    <citation type="submission" date="2017-06" db="EMBL/GenBank/DDBJ databases">
        <title>A platform for efficient transgenesis in Macrostomum lignano, a flatworm model organism for stem cell research.</title>
        <authorList>
            <person name="Berezikov E."/>
        </authorList>
    </citation>
    <scope>NUCLEOTIDE SEQUENCE [LARGE SCALE GENOMIC DNA]</scope>
    <source>
        <strain evidence="3">DV1</strain>
        <tissue evidence="3">Whole organism</tissue>
    </source>
</reference>
<dbReference type="InterPro" id="IPR001309">
    <property type="entry name" value="Pept_C14_p20"/>
</dbReference>
<sequence>RFGGSEADVGQVRSLEELRAELEATYHHEQQTTTDVAGFLTGTERKGEPQHENVQWPKIPETGQTSREESIAVPILIENANGDDTPEAKHENVQGPKIPETGQISREECIAVSIVIENVNGDDAPESRPPGYKADRRYIRAIAKKLGCTDEPIQFEQSDDRSKQELLDFIKEKYLLLEARVRVLLLFISSHGNEEEGFSTGKEHVQLKELLGPLSSGLNESEKKKDVLIFYHACRGTQEHFEKQEDPVLDSGAVDGASLPLELRRNCSVIYSSQSGYASRWQEKDGSRLFMALWDVICSKDYSFDNDIAGLAQKVQNKLNSIDGDGIEDEINGKVKKCYPRVAYTDKINNANNNVVTSTISNTTV</sequence>
<evidence type="ECO:0000313" key="4">
    <source>
        <dbReference type="Proteomes" id="UP000215902"/>
    </source>
</evidence>
<evidence type="ECO:0000256" key="1">
    <source>
        <dbReference type="SAM" id="MobiDB-lite"/>
    </source>
</evidence>
<dbReference type="EMBL" id="NIVC01000172">
    <property type="protein sequence ID" value="PAA88903.1"/>
    <property type="molecule type" value="Genomic_DNA"/>
</dbReference>
<feature type="non-terminal residue" evidence="3">
    <location>
        <position position="1"/>
    </location>
</feature>
<dbReference type="Proteomes" id="UP000215902">
    <property type="component" value="Unassembled WGS sequence"/>
</dbReference>